<evidence type="ECO:0000256" key="4">
    <source>
        <dbReference type="PROSITE-ProRule" id="PRU00175"/>
    </source>
</evidence>
<proteinExistence type="predicted"/>
<gene>
    <name evidence="7" type="ORF">OAUR00152_LOCUS27625</name>
</gene>
<dbReference type="PANTHER" id="PTHR14155">
    <property type="entry name" value="RING FINGER DOMAIN-CONTAINING"/>
    <property type="match status" value="1"/>
</dbReference>
<dbReference type="InterPro" id="IPR013083">
    <property type="entry name" value="Znf_RING/FYVE/PHD"/>
</dbReference>
<evidence type="ECO:0000259" key="6">
    <source>
        <dbReference type="PROSITE" id="PS50089"/>
    </source>
</evidence>
<accession>A0A7S4JGB2</accession>
<keyword evidence="3" id="KW-0862">Zinc</keyword>
<evidence type="ECO:0000256" key="3">
    <source>
        <dbReference type="ARBA" id="ARBA00022833"/>
    </source>
</evidence>
<dbReference type="Pfam" id="PF13639">
    <property type="entry name" value="zf-RING_2"/>
    <property type="match status" value="1"/>
</dbReference>
<dbReference type="SMART" id="SM00184">
    <property type="entry name" value="RING"/>
    <property type="match status" value="1"/>
</dbReference>
<evidence type="ECO:0000256" key="5">
    <source>
        <dbReference type="SAM" id="MobiDB-lite"/>
    </source>
</evidence>
<evidence type="ECO:0000313" key="7">
    <source>
        <dbReference type="EMBL" id="CAE2262757.1"/>
    </source>
</evidence>
<evidence type="ECO:0000256" key="2">
    <source>
        <dbReference type="ARBA" id="ARBA00022771"/>
    </source>
</evidence>
<dbReference type="EMBL" id="HBKQ01040073">
    <property type="protein sequence ID" value="CAE2262757.1"/>
    <property type="molecule type" value="Transcribed_RNA"/>
</dbReference>
<keyword evidence="1" id="KW-0479">Metal-binding</keyword>
<dbReference type="InterPro" id="IPR053238">
    <property type="entry name" value="RING-H2_zinc_finger"/>
</dbReference>
<dbReference type="InterPro" id="IPR001841">
    <property type="entry name" value="Znf_RING"/>
</dbReference>
<feature type="region of interest" description="Disordered" evidence="5">
    <location>
        <begin position="98"/>
        <end position="118"/>
    </location>
</feature>
<dbReference type="SUPFAM" id="SSF57850">
    <property type="entry name" value="RING/U-box"/>
    <property type="match status" value="1"/>
</dbReference>
<name>A0A7S4JGB2_9STRA</name>
<reference evidence="7" key="1">
    <citation type="submission" date="2021-01" db="EMBL/GenBank/DDBJ databases">
        <authorList>
            <person name="Corre E."/>
            <person name="Pelletier E."/>
            <person name="Niang G."/>
            <person name="Scheremetjew M."/>
            <person name="Finn R."/>
            <person name="Kale V."/>
            <person name="Holt S."/>
            <person name="Cochrane G."/>
            <person name="Meng A."/>
            <person name="Brown T."/>
            <person name="Cohen L."/>
        </authorList>
    </citation>
    <scope>NUCLEOTIDE SEQUENCE</scope>
    <source>
        <strain evidence="7">Isolate 1302-5</strain>
    </source>
</reference>
<dbReference type="PANTHER" id="PTHR14155:SF627">
    <property type="entry name" value="OS06G0192800 PROTEIN"/>
    <property type="match status" value="1"/>
</dbReference>
<dbReference type="GO" id="GO:0008270">
    <property type="term" value="F:zinc ion binding"/>
    <property type="evidence" value="ECO:0007669"/>
    <property type="project" value="UniProtKB-KW"/>
</dbReference>
<evidence type="ECO:0000256" key="1">
    <source>
        <dbReference type="ARBA" id="ARBA00022723"/>
    </source>
</evidence>
<dbReference type="Gene3D" id="3.30.40.10">
    <property type="entry name" value="Zinc/RING finger domain, C3HC4 (zinc finger)"/>
    <property type="match status" value="1"/>
</dbReference>
<protein>
    <recommendedName>
        <fullName evidence="6">RING-type domain-containing protein</fullName>
    </recommendedName>
</protein>
<feature type="compositionally biased region" description="Gly residues" evidence="5">
    <location>
        <begin position="104"/>
        <end position="117"/>
    </location>
</feature>
<keyword evidence="2 4" id="KW-0863">Zinc-finger</keyword>
<organism evidence="7">
    <name type="scientific">Odontella aurita</name>
    <dbReference type="NCBI Taxonomy" id="265563"/>
    <lineage>
        <taxon>Eukaryota</taxon>
        <taxon>Sar</taxon>
        <taxon>Stramenopiles</taxon>
        <taxon>Ochrophyta</taxon>
        <taxon>Bacillariophyta</taxon>
        <taxon>Mediophyceae</taxon>
        <taxon>Biddulphiophycidae</taxon>
        <taxon>Eupodiscales</taxon>
        <taxon>Odontellaceae</taxon>
        <taxon>Odontella</taxon>
    </lineage>
</organism>
<dbReference type="PROSITE" id="PS50089">
    <property type="entry name" value="ZF_RING_2"/>
    <property type="match status" value="1"/>
</dbReference>
<feature type="domain" description="RING-type" evidence="6">
    <location>
        <begin position="137"/>
        <end position="181"/>
    </location>
</feature>
<dbReference type="AlphaFoldDB" id="A0A7S4JGB2"/>
<sequence length="205" mass="23211">MIDGLFVIFIIACWVCFCVYKCHKKRDDESEAHGDLPAFRQTMSERRRQATAPQPSAPPQDPQDRESQIKSVLFSRTLEANESVSSLRSVLSATKEEFNETSRGTGGSDGSQSGGGFMSRSWRAAKHSVRTLSREECSICLDKYDKGDTVCWSKKEECDHIFHEDCISTWLNGHDECPLCRSNLFEGVKDEEEENGDIERNTNEE</sequence>
<feature type="region of interest" description="Disordered" evidence="5">
    <location>
        <begin position="44"/>
        <end position="67"/>
    </location>
</feature>